<dbReference type="AlphaFoldDB" id="A0A388K010"/>
<reference evidence="2 3" key="1">
    <citation type="journal article" date="2018" name="Cell">
        <title>The Chara Genome: Secondary Complexity and Implications for Plant Terrestrialization.</title>
        <authorList>
            <person name="Nishiyama T."/>
            <person name="Sakayama H."/>
            <person name="Vries J.D."/>
            <person name="Buschmann H."/>
            <person name="Saint-Marcoux D."/>
            <person name="Ullrich K.K."/>
            <person name="Haas F.B."/>
            <person name="Vanderstraeten L."/>
            <person name="Becker D."/>
            <person name="Lang D."/>
            <person name="Vosolsobe S."/>
            <person name="Rombauts S."/>
            <person name="Wilhelmsson P.K.I."/>
            <person name="Janitza P."/>
            <person name="Kern R."/>
            <person name="Heyl A."/>
            <person name="Rumpler F."/>
            <person name="Villalobos L.I.A.C."/>
            <person name="Clay J.M."/>
            <person name="Skokan R."/>
            <person name="Toyoda A."/>
            <person name="Suzuki Y."/>
            <person name="Kagoshima H."/>
            <person name="Schijlen E."/>
            <person name="Tajeshwar N."/>
            <person name="Catarino B."/>
            <person name="Hetherington A.J."/>
            <person name="Saltykova A."/>
            <person name="Bonnot C."/>
            <person name="Breuninger H."/>
            <person name="Symeonidi A."/>
            <person name="Radhakrishnan G.V."/>
            <person name="Van Nieuwerburgh F."/>
            <person name="Deforce D."/>
            <person name="Chang C."/>
            <person name="Karol K.G."/>
            <person name="Hedrich R."/>
            <person name="Ulvskov P."/>
            <person name="Glockner G."/>
            <person name="Delwiche C.F."/>
            <person name="Petrasek J."/>
            <person name="Van de Peer Y."/>
            <person name="Friml J."/>
            <person name="Beilby M."/>
            <person name="Dolan L."/>
            <person name="Kohara Y."/>
            <person name="Sugano S."/>
            <person name="Fujiyama A."/>
            <person name="Delaux P.-M."/>
            <person name="Quint M."/>
            <person name="TheiBen G."/>
            <person name="Hagemann M."/>
            <person name="Harholt J."/>
            <person name="Dunand C."/>
            <person name="Zachgo S."/>
            <person name="Langdale J."/>
            <person name="Maumus F."/>
            <person name="Straeten D.V.D."/>
            <person name="Gould S.B."/>
            <person name="Rensing S.A."/>
        </authorList>
    </citation>
    <scope>NUCLEOTIDE SEQUENCE [LARGE SCALE GENOMIC DNA]</scope>
    <source>
        <strain evidence="2 3">S276</strain>
    </source>
</reference>
<dbReference type="Proteomes" id="UP000265515">
    <property type="component" value="Unassembled WGS sequence"/>
</dbReference>
<feature type="region of interest" description="Disordered" evidence="1">
    <location>
        <begin position="1"/>
        <end position="26"/>
    </location>
</feature>
<accession>A0A388K010</accession>
<comment type="caution">
    <text evidence="2">The sequence shown here is derived from an EMBL/GenBank/DDBJ whole genome shotgun (WGS) entry which is preliminary data.</text>
</comment>
<name>A0A388K010_CHABU</name>
<evidence type="ECO:0000313" key="2">
    <source>
        <dbReference type="EMBL" id="GBG63283.1"/>
    </source>
</evidence>
<organism evidence="2 3">
    <name type="scientific">Chara braunii</name>
    <name type="common">Braun's stonewort</name>
    <dbReference type="NCBI Taxonomy" id="69332"/>
    <lineage>
        <taxon>Eukaryota</taxon>
        <taxon>Viridiplantae</taxon>
        <taxon>Streptophyta</taxon>
        <taxon>Charophyceae</taxon>
        <taxon>Charales</taxon>
        <taxon>Characeae</taxon>
        <taxon>Chara</taxon>
    </lineage>
</organism>
<proteinExistence type="predicted"/>
<evidence type="ECO:0000313" key="3">
    <source>
        <dbReference type="Proteomes" id="UP000265515"/>
    </source>
</evidence>
<feature type="region of interest" description="Disordered" evidence="1">
    <location>
        <begin position="68"/>
        <end position="93"/>
    </location>
</feature>
<gene>
    <name evidence="2" type="ORF">CBR_g37369</name>
</gene>
<dbReference type="Gramene" id="GBG63283">
    <property type="protein sequence ID" value="GBG63283"/>
    <property type="gene ID" value="CBR_g37369"/>
</dbReference>
<keyword evidence="3" id="KW-1185">Reference proteome</keyword>
<protein>
    <submittedName>
        <fullName evidence="2">Uncharacterized protein</fullName>
    </submittedName>
</protein>
<evidence type="ECO:0000256" key="1">
    <source>
        <dbReference type="SAM" id="MobiDB-lite"/>
    </source>
</evidence>
<sequence length="161" mass="17661">MEEYGVRDSQVNGGGTPMRAPCSPAPRDEVHDVLDEMEGSDIGVQGCDVGDMGGGVDIAGEDVVMTSRRVRGGNTPIQGDAGRNRGKRRVRKEDVMPTQPVKRVRQTMINEIYDADKQVVFSDTFLQCVDGVAISFHAFKRRSSRRVRKAKASDLPQGVRL</sequence>
<dbReference type="EMBL" id="BFEA01000037">
    <property type="protein sequence ID" value="GBG63283.1"/>
    <property type="molecule type" value="Genomic_DNA"/>
</dbReference>